<dbReference type="CDD" id="cd01856">
    <property type="entry name" value="YlqF"/>
    <property type="match status" value="1"/>
</dbReference>
<feature type="region of interest" description="Disordered" evidence="5">
    <location>
        <begin position="1"/>
        <end position="29"/>
    </location>
</feature>
<dbReference type="GO" id="GO:0005737">
    <property type="term" value="C:cytoplasm"/>
    <property type="evidence" value="ECO:0007669"/>
    <property type="project" value="UniProtKB-SubCell"/>
</dbReference>
<evidence type="ECO:0000259" key="6">
    <source>
        <dbReference type="Pfam" id="PF01926"/>
    </source>
</evidence>
<name>A0AAX4HK10_9BACT</name>
<organism evidence="7 8">
    <name type="scientific">Peredibacter starrii</name>
    <dbReference type="NCBI Taxonomy" id="28202"/>
    <lineage>
        <taxon>Bacteria</taxon>
        <taxon>Pseudomonadati</taxon>
        <taxon>Bdellovibrionota</taxon>
        <taxon>Bacteriovoracia</taxon>
        <taxon>Bacteriovoracales</taxon>
        <taxon>Bacteriovoracaceae</taxon>
        <taxon>Peredibacter</taxon>
    </lineage>
</organism>
<proteinExistence type="inferred from homology"/>
<dbReference type="Gene3D" id="1.10.1580.10">
    <property type="match status" value="1"/>
</dbReference>
<dbReference type="InterPro" id="IPR006073">
    <property type="entry name" value="GTP-bd"/>
</dbReference>
<evidence type="ECO:0000256" key="5">
    <source>
        <dbReference type="SAM" id="MobiDB-lite"/>
    </source>
</evidence>
<keyword evidence="1 3" id="KW-0547">Nucleotide-binding</keyword>
<evidence type="ECO:0000313" key="7">
    <source>
        <dbReference type="EMBL" id="WPU63591.1"/>
    </source>
</evidence>
<keyword evidence="8" id="KW-1185">Reference proteome</keyword>
<dbReference type="PANTHER" id="PTHR45782:SF4">
    <property type="entry name" value="MITOCHONDRIAL RIBOSOME-ASSOCIATED GTPASE 1"/>
    <property type="match status" value="1"/>
</dbReference>
<dbReference type="InterPro" id="IPR016478">
    <property type="entry name" value="GTPase_MTG1"/>
</dbReference>
<dbReference type="PANTHER" id="PTHR45782">
    <property type="entry name" value="MITOCHONDRIAL RIBOSOME-ASSOCIATED GTPASE 1"/>
    <property type="match status" value="1"/>
</dbReference>
<dbReference type="Proteomes" id="UP001324634">
    <property type="component" value="Chromosome"/>
</dbReference>
<evidence type="ECO:0000256" key="1">
    <source>
        <dbReference type="ARBA" id="ARBA00022741"/>
    </source>
</evidence>
<dbReference type="NCBIfam" id="TIGR03596">
    <property type="entry name" value="GTPase_YlqF"/>
    <property type="match status" value="1"/>
</dbReference>
<dbReference type="InterPro" id="IPR019991">
    <property type="entry name" value="GTP-bd_ribosome_bgen"/>
</dbReference>
<keyword evidence="2 3" id="KW-0342">GTP-binding</keyword>
<reference evidence="7 8" key="1">
    <citation type="submission" date="2023-11" db="EMBL/GenBank/DDBJ databases">
        <title>Peredibacter starrii A3.12.</title>
        <authorList>
            <person name="Mitchell R.J."/>
        </authorList>
    </citation>
    <scope>NUCLEOTIDE SEQUENCE [LARGE SCALE GENOMIC DNA]</scope>
    <source>
        <strain evidence="7 8">A3.12</strain>
    </source>
</reference>
<evidence type="ECO:0000256" key="4">
    <source>
        <dbReference type="PIRSR" id="PIRSR006230-1"/>
    </source>
</evidence>
<sequence length="323" mass="36581">MLQMLMNPNKKFNKPGKPAPKPTPKPKAEPVKFKIDAEPNAAFNWFPGHMLKAMREIKAKINAVDLVIEIRDARVPIVSGNPTLWESIGSKARLILLNKTNLADPAAVAKWDAWFKEKGEPYLFVNCLDKNSLKQVLSYARKIIEDKRRACNNEVEQKSKYGFMIIGLPNTGKSTFINSVANRNATKKADKPGQTRHQLWVDVDEHLQLLDTPGVMPPELAVEEHRFWLSAINAIPDEIIGEEDPACYLVRFLLKNKSEAFKERYKLESFDMSLDETLTKIATVRGCLKQKGLPDLDRVFKLILLDFRAGELGKVCFSLPPKN</sequence>
<dbReference type="RefSeq" id="WP_321390576.1">
    <property type="nucleotide sequence ID" value="NZ_CP139487.1"/>
</dbReference>
<dbReference type="GO" id="GO:0006412">
    <property type="term" value="P:translation"/>
    <property type="evidence" value="ECO:0007669"/>
    <property type="project" value="TreeGrafter"/>
</dbReference>
<dbReference type="PIRSF" id="PIRSF006230">
    <property type="entry name" value="MG442"/>
    <property type="match status" value="1"/>
</dbReference>
<dbReference type="SUPFAM" id="SSF52540">
    <property type="entry name" value="P-loop containing nucleoside triphosphate hydrolases"/>
    <property type="match status" value="1"/>
</dbReference>
<dbReference type="GO" id="GO:0005525">
    <property type="term" value="F:GTP binding"/>
    <property type="evidence" value="ECO:0007669"/>
    <property type="project" value="UniProtKB-KW"/>
</dbReference>
<comment type="subcellular location">
    <subcellularLocation>
        <location evidence="3">Cytoplasm</location>
    </subcellularLocation>
</comment>
<dbReference type="EMBL" id="CP139487">
    <property type="protein sequence ID" value="WPU63591.1"/>
    <property type="molecule type" value="Genomic_DNA"/>
</dbReference>
<feature type="domain" description="G" evidence="6">
    <location>
        <begin position="164"/>
        <end position="219"/>
    </location>
</feature>
<keyword evidence="3" id="KW-0963">Cytoplasm</keyword>
<dbReference type="Pfam" id="PF01926">
    <property type="entry name" value="MMR_HSR1"/>
    <property type="match status" value="1"/>
</dbReference>
<accession>A0AAX4HK10</accession>
<evidence type="ECO:0000256" key="3">
    <source>
        <dbReference type="PIRNR" id="PIRNR006230"/>
    </source>
</evidence>
<evidence type="ECO:0000313" key="8">
    <source>
        <dbReference type="Proteomes" id="UP001324634"/>
    </source>
</evidence>
<gene>
    <name evidence="7" type="primary">ylqF</name>
    <name evidence="7" type="ORF">SOO65_12915</name>
</gene>
<feature type="binding site" evidence="4">
    <location>
        <begin position="170"/>
        <end position="175"/>
    </location>
    <ligand>
        <name>GTP</name>
        <dbReference type="ChEBI" id="CHEBI:37565"/>
    </ligand>
</feature>
<dbReference type="InterPro" id="IPR027417">
    <property type="entry name" value="P-loop_NTPase"/>
</dbReference>
<dbReference type="KEGG" id="psti:SOO65_12915"/>
<feature type="binding site" evidence="4">
    <location>
        <position position="214"/>
    </location>
    <ligand>
        <name>GTP</name>
        <dbReference type="ChEBI" id="CHEBI:37565"/>
    </ligand>
</feature>
<dbReference type="InterPro" id="IPR023179">
    <property type="entry name" value="GTP-bd_ortho_bundle_sf"/>
</dbReference>
<comment type="function">
    <text evidence="3">Required for a late step of 50S ribosomal subunit assembly. Has GTPase activity.</text>
</comment>
<dbReference type="GO" id="GO:0003924">
    <property type="term" value="F:GTPase activity"/>
    <property type="evidence" value="ECO:0007669"/>
    <property type="project" value="TreeGrafter"/>
</dbReference>
<dbReference type="Gene3D" id="3.40.50.300">
    <property type="entry name" value="P-loop containing nucleotide triphosphate hydrolases"/>
    <property type="match status" value="1"/>
</dbReference>
<evidence type="ECO:0000256" key="2">
    <source>
        <dbReference type="ARBA" id="ARBA00023134"/>
    </source>
</evidence>
<comment type="similarity">
    <text evidence="3">Belongs to the TRAFAC class YlqF/YawG GTPase family. MTG1 subfamily.</text>
</comment>
<dbReference type="AlphaFoldDB" id="A0AAX4HK10"/>
<protein>
    <recommendedName>
        <fullName evidence="3">Ribosome biogenesis GTPase A</fullName>
    </recommendedName>
</protein>